<dbReference type="SUPFAM" id="SSF56601">
    <property type="entry name" value="beta-lactamase/transpeptidase-like"/>
    <property type="match status" value="1"/>
</dbReference>
<gene>
    <name evidence="4" type="ORF">IC230_31700</name>
</gene>
<dbReference type="PANTHER" id="PTHR46825">
    <property type="entry name" value="D-ALANYL-D-ALANINE-CARBOXYPEPTIDASE/ENDOPEPTIDASE AMPH"/>
    <property type="match status" value="1"/>
</dbReference>
<keyword evidence="5" id="KW-1185">Reference proteome</keyword>
<dbReference type="InterPro" id="IPR012338">
    <property type="entry name" value="Beta-lactam/transpept-like"/>
</dbReference>
<feature type="chain" id="PRO_5037793943" evidence="2">
    <location>
        <begin position="23"/>
        <end position="629"/>
    </location>
</feature>
<dbReference type="InterPro" id="IPR050491">
    <property type="entry name" value="AmpC-like"/>
</dbReference>
<evidence type="ECO:0000259" key="3">
    <source>
        <dbReference type="Pfam" id="PF00144"/>
    </source>
</evidence>
<reference evidence="4" key="1">
    <citation type="submission" date="2020-09" db="EMBL/GenBank/DDBJ databases">
        <authorList>
            <person name="Kim M.K."/>
        </authorList>
    </citation>
    <scope>NUCLEOTIDE SEQUENCE</scope>
    <source>
        <strain evidence="4">BT704</strain>
    </source>
</reference>
<evidence type="ECO:0000256" key="1">
    <source>
        <dbReference type="SAM" id="Phobius"/>
    </source>
</evidence>
<dbReference type="PANTHER" id="PTHR46825:SF9">
    <property type="entry name" value="BETA-LACTAMASE-RELATED DOMAIN-CONTAINING PROTEIN"/>
    <property type="match status" value="1"/>
</dbReference>
<dbReference type="EMBL" id="JACXAA010000023">
    <property type="protein sequence ID" value="MBD2757477.1"/>
    <property type="molecule type" value="Genomic_DNA"/>
</dbReference>
<evidence type="ECO:0000256" key="2">
    <source>
        <dbReference type="SAM" id="SignalP"/>
    </source>
</evidence>
<keyword evidence="2" id="KW-0732">Signal</keyword>
<feature type="domain" description="Beta-lactamase-related" evidence="3">
    <location>
        <begin position="35"/>
        <end position="357"/>
    </location>
</feature>
<keyword evidence="1" id="KW-1133">Transmembrane helix</keyword>
<proteinExistence type="predicted"/>
<accession>A0A927GGY5</accession>
<dbReference type="AlphaFoldDB" id="A0A927GGY5"/>
<organism evidence="4 5">
    <name type="scientific">Spirosoma validum</name>
    <dbReference type="NCBI Taxonomy" id="2771355"/>
    <lineage>
        <taxon>Bacteria</taxon>
        <taxon>Pseudomonadati</taxon>
        <taxon>Bacteroidota</taxon>
        <taxon>Cytophagia</taxon>
        <taxon>Cytophagales</taxon>
        <taxon>Cytophagaceae</taxon>
        <taxon>Spirosoma</taxon>
    </lineage>
</organism>
<comment type="caution">
    <text evidence="4">The sequence shown here is derived from an EMBL/GenBank/DDBJ whole genome shotgun (WGS) entry which is preliminary data.</text>
</comment>
<feature type="signal peptide" evidence="2">
    <location>
        <begin position="1"/>
        <end position="22"/>
    </location>
</feature>
<feature type="transmembrane region" description="Helical" evidence="1">
    <location>
        <begin position="599"/>
        <end position="622"/>
    </location>
</feature>
<keyword evidence="1" id="KW-0472">Membrane</keyword>
<dbReference type="Proteomes" id="UP000653797">
    <property type="component" value="Unassembled WGS sequence"/>
</dbReference>
<evidence type="ECO:0000313" key="5">
    <source>
        <dbReference type="Proteomes" id="UP000653797"/>
    </source>
</evidence>
<dbReference type="InterPro" id="IPR001466">
    <property type="entry name" value="Beta-lactam-related"/>
</dbReference>
<keyword evidence="1" id="KW-0812">Transmembrane</keyword>
<feature type="transmembrane region" description="Helical" evidence="1">
    <location>
        <begin position="568"/>
        <end position="587"/>
    </location>
</feature>
<dbReference type="Pfam" id="PF00144">
    <property type="entry name" value="Beta-lactamase"/>
    <property type="match status" value="1"/>
</dbReference>
<protein>
    <submittedName>
        <fullName evidence="4">Beta-lactamase family protein</fullName>
    </submittedName>
</protein>
<dbReference type="Gene3D" id="3.40.710.10">
    <property type="entry name" value="DD-peptidase/beta-lactamase superfamily"/>
    <property type="match status" value="1"/>
</dbReference>
<feature type="transmembrane region" description="Helical" evidence="1">
    <location>
        <begin position="484"/>
        <end position="510"/>
    </location>
</feature>
<evidence type="ECO:0000313" key="4">
    <source>
        <dbReference type="EMBL" id="MBD2757477.1"/>
    </source>
</evidence>
<dbReference type="RefSeq" id="WP_191043101.1">
    <property type="nucleotide sequence ID" value="NZ_JACXAA010000023.1"/>
</dbReference>
<sequence length="629" mass="69526">MLTRFIVTCMFYGLLMASTAHGQAPTSPRTLAQLTDTLRRVMAQQRIPGLMLVLTTRDSVLFAGGLGLADVDKQEVVSSAHLFRMGSVTKLFTTLGILQLVQAGKLSLDDPVRKLAPELPIDNPWEATNPVRVIHLLEHTAGFGDKLPGQSANLDPVDERGLASIRRFAPSLRVRWKPGERHSYANPGYNVAAYLIEKAAGMPWDSYVDQRVLRPLGMAISSVALREQPGKRYAKGYYWHGNTYQKAAFVPLYQGGNGSLQASAADLAHCLQAYLREWKLANGKSFLSADLLHQTERVHTTLAARAGLDQGYGLGNTSWEGANGILFQGHTGSIGAFMSSVGYNRQLGIGYACAINVHQNLYPIERLIQAFLTQAASDLSPITKPIDQPFVTPYLGYYRFASPKNLVTGFLESLQHSFRLQQQGDTLIERELLGGRFPLVATGPVTFRGAWNHHPTVALVTDSDGNRALMEGGLYYQQVSWAGAWVPIILLLTSLVILLSGLLAGPIWLVQGIRGRFQGSSWDYPAWGYRLLPLVGSGVFFWALFRLFTQYDRHTIVGTSATADSWYIFSGFWVFTLCFGLTTYLLIQHWSKLAGKWRKGYLILLLLTGGYLISLLAINGWLSPTLWAL</sequence>
<feature type="transmembrane region" description="Helical" evidence="1">
    <location>
        <begin position="531"/>
        <end position="548"/>
    </location>
</feature>
<name>A0A927GGY5_9BACT</name>